<dbReference type="GO" id="GO:0005524">
    <property type="term" value="F:ATP binding"/>
    <property type="evidence" value="ECO:0007669"/>
    <property type="project" value="UniProtKB-UniRule"/>
</dbReference>
<dbReference type="InterPro" id="IPR017441">
    <property type="entry name" value="Protein_kinase_ATP_BS"/>
</dbReference>
<organism evidence="3 4">
    <name type="scientific">Arachis duranensis</name>
    <name type="common">Wild peanut</name>
    <dbReference type="NCBI Taxonomy" id="130453"/>
    <lineage>
        <taxon>Eukaryota</taxon>
        <taxon>Viridiplantae</taxon>
        <taxon>Streptophyta</taxon>
        <taxon>Embryophyta</taxon>
        <taxon>Tracheophyta</taxon>
        <taxon>Spermatophyta</taxon>
        <taxon>Magnoliopsida</taxon>
        <taxon>eudicotyledons</taxon>
        <taxon>Gunneridae</taxon>
        <taxon>Pentapetalae</taxon>
        <taxon>rosids</taxon>
        <taxon>fabids</taxon>
        <taxon>Fabales</taxon>
        <taxon>Fabaceae</taxon>
        <taxon>Papilionoideae</taxon>
        <taxon>50 kb inversion clade</taxon>
        <taxon>dalbergioids sensu lato</taxon>
        <taxon>Dalbergieae</taxon>
        <taxon>Pterocarpus clade</taxon>
        <taxon>Arachis</taxon>
    </lineage>
</organism>
<dbReference type="Proteomes" id="UP000515211">
    <property type="component" value="Chromosome 7"/>
</dbReference>
<proteinExistence type="predicted"/>
<dbReference type="InterPro" id="IPR011009">
    <property type="entry name" value="Kinase-like_dom_sf"/>
</dbReference>
<sequence length="185" mass="21147">MSSLQWKKLKVLGAGSYGIVYLAIVIDIQTPYQSFIAMKSSIPRLAFSLKKEEQIFKSLCEGESSGCQEIIRGFRTEIMVENEQYFINLLLKYARMIVKGLSHIHGKGIVHCHLKSENILLFPLLDKESVNCQLKIVDFELSKTKKEKADVEVWKSKSRGMQSYLSPEHFSGIMMLRGIYEHLVA</sequence>
<dbReference type="SUPFAM" id="SSF56112">
    <property type="entry name" value="Protein kinase-like (PK-like)"/>
    <property type="match status" value="1"/>
</dbReference>
<evidence type="ECO:0000256" key="1">
    <source>
        <dbReference type="PROSITE-ProRule" id="PRU10141"/>
    </source>
</evidence>
<dbReference type="InterPro" id="IPR052751">
    <property type="entry name" value="Plant_MAPKKK"/>
</dbReference>
<dbReference type="GO" id="GO:0004672">
    <property type="term" value="F:protein kinase activity"/>
    <property type="evidence" value="ECO:0007669"/>
    <property type="project" value="InterPro"/>
</dbReference>
<name>A0A6P5MBE3_ARADU</name>
<dbReference type="PANTHER" id="PTHR48011:SF51">
    <property type="entry name" value="PROTEIN KINASE SUPERFAMILY PROTEIN"/>
    <property type="match status" value="1"/>
</dbReference>
<reference evidence="3" key="1">
    <citation type="journal article" date="2016" name="Nat. Genet.">
        <title>The genome sequences of Arachis duranensis and Arachis ipaensis, the diploid ancestors of cultivated peanut.</title>
        <authorList>
            <person name="Bertioli D.J."/>
            <person name="Cannon S.B."/>
            <person name="Froenicke L."/>
            <person name="Huang G."/>
            <person name="Farmer A.D."/>
            <person name="Cannon E.K."/>
            <person name="Liu X."/>
            <person name="Gao D."/>
            <person name="Clevenger J."/>
            <person name="Dash S."/>
            <person name="Ren L."/>
            <person name="Moretzsohn M.C."/>
            <person name="Shirasawa K."/>
            <person name="Huang W."/>
            <person name="Vidigal B."/>
            <person name="Abernathy B."/>
            <person name="Chu Y."/>
            <person name="Niederhuth C.E."/>
            <person name="Umale P."/>
            <person name="Araujo A.C."/>
            <person name="Kozik A."/>
            <person name="Kim K.D."/>
            <person name="Burow M.D."/>
            <person name="Varshney R.K."/>
            <person name="Wang X."/>
            <person name="Zhang X."/>
            <person name="Barkley N."/>
            <person name="Guimaraes P.M."/>
            <person name="Isobe S."/>
            <person name="Guo B."/>
            <person name="Liao B."/>
            <person name="Stalker H.T."/>
            <person name="Schmitz R.J."/>
            <person name="Scheffler B.E."/>
            <person name="Leal-Bertioli S.C."/>
            <person name="Xun X."/>
            <person name="Jackson S.A."/>
            <person name="Michelmore R."/>
            <person name="Ozias-Akins P."/>
        </authorList>
    </citation>
    <scope>NUCLEOTIDE SEQUENCE [LARGE SCALE GENOMIC DNA]</scope>
    <source>
        <strain evidence="3">cv. V14167</strain>
    </source>
</reference>
<dbReference type="Pfam" id="PF00069">
    <property type="entry name" value="Pkinase"/>
    <property type="match status" value="1"/>
</dbReference>
<feature type="binding site" evidence="1">
    <location>
        <position position="39"/>
    </location>
    <ligand>
        <name>ATP</name>
        <dbReference type="ChEBI" id="CHEBI:30616"/>
    </ligand>
</feature>
<dbReference type="GeneID" id="110273625"/>
<dbReference type="SMART" id="SM00220">
    <property type="entry name" value="S_TKc"/>
    <property type="match status" value="1"/>
</dbReference>
<dbReference type="PROSITE" id="PS00107">
    <property type="entry name" value="PROTEIN_KINASE_ATP"/>
    <property type="match status" value="1"/>
</dbReference>
<reference evidence="4" key="2">
    <citation type="submission" date="2025-08" db="UniProtKB">
        <authorList>
            <consortium name="RefSeq"/>
        </authorList>
    </citation>
    <scope>IDENTIFICATION</scope>
    <source>
        <tissue evidence="4">Whole plant</tissue>
    </source>
</reference>
<accession>A0A6P5MBE3</accession>
<keyword evidence="1" id="KW-0067">ATP-binding</keyword>
<dbReference type="AlphaFoldDB" id="A0A6P5MBE3"/>
<evidence type="ECO:0000313" key="4">
    <source>
        <dbReference type="RefSeq" id="XP_020982497.1"/>
    </source>
</evidence>
<dbReference type="PANTHER" id="PTHR48011">
    <property type="entry name" value="CCR4-NOT TRANSCRIPTIONAL COMPLEX SUBUNIT CAF120-RELATED"/>
    <property type="match status" value="1"/>
</dbReference>
<feature type="domain" description="Protein kinase" evidence="2">
    <location>
        <begin position="6"/>
        <end position="185"/>
    </location>
</feature>
<gene>
    <name evidence="4" type="primary">LOC110273625</name>
</gene>
<keyword evidence="1" id="KW-0547">Nucleotide-binding</keyword>
<protein>
    <submittedName>
        <fullName evidence="4">Mitogen-activated protein kinase kinase kinase 20-like</fullName>
    </submittedName>
</protein>
<dbReference type="Gene3D" id="1.10.510.10">
    <property type="entry name" value="Transferase(Phosphotransferase) domain 1"/>
    <property type="match status" value="1"/>
</dbReference>
<dbReference type="PROSITE" id="PS50011">
    <property type="entry name" value="PROTEIN_KINASE_DOM"/>
    <property type="match status" value="1"/>
</dbReference>
<dbReference type="RefSeq" id="XP_020982497.1">
    <property type="nucleotide sequence ID" value="XM_021126838.1"/>
</dbReference>
<dbReference type="InterPro" id="IPR000719">
    <property type="entry name" value="Prot_kinase_dom"/>
</dbReference>
<evidence type="ECO:0000259" key="2">
    <source>
        <dbReference type="PROSITE" id="PS50011"/>
    </source>
</evidence>
<keyword evidence="3" id="KW-1185">Reference proteome</keyword>
<dbReference type="GO" id="GO:0007165">
    <property type="term" value="P:signal transduction"/>
    <property type="evidence" value="ECO:0007669"/>
    <property type="project" value="TreeGrafter"/>
</dbReference>
<dbReference type="KEGG" id="adu:110273625"/>
<evidence type="ECO:0000313" key="3">
    <source>
        <dbReference type="Proteomes" id="UP000515211"/>
    </source>
</evidence>